<dbReference type="PRINTS" id="PR00696">
    <property type="entry name" value="RSOLVASERUVC"/>
</dbReference>
<dbReference type="EC" id="3.1.21.10" evidence="13 14"/>
<evidence type="ECO:0000256" key="6">
    <source>
        <dbReference type="ARBA" id="ARBA00022763"/>
    </source>
</evidence>
<organism evidence="15 16">
    <name type="scientific">Candidatus Uhrbacteria bacterium RIFCSPLOWO2_02_FULL_48_18</name>
    <dbReference type="NCBI Taxonomy" id="1802408"/>
    <lineage>
        <taxon>Bacteria</taxon>
        <taxon>Candidatus Uhriibacteriota</taxon>
    </lineage>
</organism>
<comment type="subunit">
    <text evidence="13">Homodimer which binds Holliday junction (HJ) DNA. The HJ becomes 2-fold symmetrical on binding to RuvC with unstacked arms; it has a different conformation from HJ DNA in complex with RuvA. In the full resolvosome a probable DNA-RuvA(4)-RuvB(12)-RuvC(2) complex forms which resolves the HJ.</text>
</comment>
<evidence type="ECO:0000256" key="1">
    <source>
        <dbReference type="ARBA" id="ARBA00009518"/>
    </source>
</evidence>
<gene>
    <name evidence="13" type="primary">ruvC</name>
    <name evidence="15" type="ORF">A3I41_00760</name>
</gene>
<keyword evidence="3 13" id="KW-0540">Nuclease</keyword>
<feature type="binding site" evidence="13">
    <location>
        <position position="142"/>
    </location>
    <ligand>
        <name>Mg(2+)</name>
        <dbReference type="ChEBI" id="CHEBI:18420"/>
        <label>1</label>
    </ligand>
</feature>
<keyword evidence="10 13" id="KW-0233">DNA recombination</keyword>
<comment type="catalytic activity">
    <reaction evidence="12 13">
        <text>Endonucleolytic cleavage at a junction such as a reciprocal single-stranded crossover between two homologous DNA duplexes (Holliday junction).</text>
        <dbReference type="EC" id="3.1.21.10"/>
    </reaction>
</comment>
<keyword evidence="5 13" id="KW-0255">Endonuclease</keyword>
<evidence type="ECO:0000256" key="5">
    <source>
        <dbReference type="ARBA" id="ARBA00022759"/>
    </source>
</evidence>
<dbReference type="NCBIfam" id="TIGR00228">
    <property type="entry name" value="ruvC"/>
    <property type="match status" value="1"/>
</dbReference>
<dbReference type="SUPFAM" id="SSF53098">
    <property type="entry name" value="Ribonuclease H-like"/>
    <property type="match status" value="1"/>
</dbReference>
<dbReference type="HAMAP" id="MF_00034">
    <property type="entry name" value="RuvC"/>
    <property type="match status" value="1"/>
</dbReference>
<evidence type="ECO:0000256" key="9">
    <source>
        <dbReference type="ARBA" id="ARBA00023125"/>
    </source>
</evidence>
<evidence type="ECO:0000256" key="2">
    <source>
        <dbReference type="ARBA" id="ARBA00022490"/>
    </source>
</evidence>
<evidence type="ECO:0000313" key="15">
    <source>
        <dbReference type="EMBL" id="OGL88240.1"/>
    </source>
</evidence>
<dbReference type="GO" id="GO:0003677">
    <property type="term" value="F:DNA binding"/>
    <property type="evidence" value="ECO:0007669"/>
    <property type="project" value="UniProtKB-KW"/>
</dbReference>
<feature type="binding site" evidence="13">
    <location>
        <position position="69"/>
    </location>
    <ligand>
        <name>Mg(2+)</name>
        <dbReference type="ChEBI" id="CHEBI:18420"/>
        <label>2</label>
    </ligand>
</feature>
<comment type="cofactor">
    <cofactor evidence="13">
        <name>Mg(2+)</name>
        <dbReference type="ChEBI" id="CHEBI:18420"/>
    </cofactor>
    <text evidence="13">Binds 2 Mg(2+) ion per subunit.</text>
</comment>
<reference evidence="15 16" key="1">
    <citation type="journal article" date="2016" name="Nat. Commun.">
        <title>Thousands of microbial genomes shed light on interconnected biogeochemical processes in an aquifer system.</title>
        <authorList>
            <person name="Anantharaman K."/>
            <person name="Brown C.T."/>
            <person name="Hug L.A."/>
            <person name="Sharon I."/>
            <person name="Castelle C.J."/>
            <person name="Probst A.J."/>
            <person name="Thomas B.C."/>
            <person name="Singh A."/>
            <person name="Wilkins M.J."/>
            <person name="Karaoz U."/>
            <person name="Brodie E.L."/>
            <person name="Williams K.H."/>
            <person name="Hubbard S.S."/>
            <person name="Banfield J.F."/>
        </authorList>
    </citation>
    <scope>NUCLEOTIDE SEQUENCE [LARGE SCALE GENOMIC DNA]</scope>
</reference>
<dbReference type="FunFam" id="3.30.420.10:FF:000002">
    <property type="entry name" value="Crossover junction endodeoxyribonuclease RuvC"/>
    <property type="match status" value="1"/>
</dbReference>
<feature type="active site" evidence="13">
    <location>
        <position position="9"/>
    </location>
</feature>
<dbReference type="GO" id="GO:0006310">
    <property type="term" value="P:DNA recombination"/>
    <property type="evidence" value="ECO:0007669"/>
    <property type="project" value="UniProtKB-UniRule"/>
</dbReference>
<evidence type="ECO:0000313" key="16">
    <source>
        <dbReference type="Proteomes" id="UP000176593"/>
    </source>
</evidence>
<keyword evidence="2 13" id="KW-0963">Cytoplasm</keyword>
<dbReference type="AlphaFoldDB" id="A0A1F7VCG5"/>
<dbReference type="PANTHER" id="PTHR30194">
    <property type="entry name" value="CROSSOVER JUNCTION ENDODEOXYRIBONUCLEASE RUVC"/>
    <property type="match status" value="1"/>
</dbReference>
<name>A0A1F7VCG5_9BACT</name>
<keyword evidence="9 13" id="KW-0238">DNA-binding</keyword>
<evidence type="ECO:0000256" key="3">
    <source>
        <dbReference type="ARBA" id="ARBA00022722"/>
    </source>
</evidence>
<keyword evidence="6 13" id="KW-0227">DNA damage</keyword>
<dbReference type="Gene3D" id="3.30.420.10">
    <property type="entry name" value="Ribonuclease H-like superfamily/Ribonuclease H"/>
    <property type="match status" value="1"/>
</dbReference>
<feature type="active site" evidence="13">
    <location>
        <position position="142"/>
    </location>
</feature>
<keyword evidence="11 13" id="KW-0234">DNA repair</keyword>
<protein>
    <recommendedName>
        <fullName evidence="13 14">Crossover junction endodeoxyribonuclease RuvC</fullName>
        <ecNumber evidence="13 14">3.1.21.10</ecNumber>
    </recommendedName>
    <alternativeName>
        <fullName evidence="13">Holliday junction nuclease RuvC</fullName>
    </alternativeName>
    <alternativeName>
        <fullName evidence="13">Holliday junction resolvase RuvC</fullName>
    </alternativeName>
</protein>
<dbReference type="GO" id="GO:0008821">
    <property type="term" value="F:crossover junction DNA endonuclease activity"/>
    <property type="evidence" value="ECO:0007669"/>
    <property type="project" value="UniProtKB-UniRule"/>
</dbReference>
<dbReference type="GO" id="GO:0048476">
    <property type="term" value="C:Holliday junction resolvase complex"/>
    <property type="evidence" value="ECO:0007669"/>
    <property type="project" value="UniProtKB-UniRule"/>
</dbReference>
<sequence>MSSTILGIDPGFGRMGFGAIHVDGVIVRLIDYGVITTKSTETFDERLVQIAEDIRALLKEHKPDLIGIEKLFFGKSSTTAMRVSEVRGVVRLLCAEAGVPIVEFTPAQIKKTTTGDGKATKQGMQKMVQHLLQLKNIPKPDDAADALAIALTAVGMR</sequence>
<dbReference type="NCBIfam" id="NF000711">
    <property type="entry name" value="PRK00039.2-1"/>
    <property type="match status" value="1"/>
</dbReference>
<evidence type="ECO:0000256" key="14">
    <source>
        <dbReference type="NCBIfam" id="TIGR00228"/>
    </source>
</evidence>
<feature type="binding site" evidence="13">
    <location>
        <position position="9"/>
    </location>
    <ligand>
        <name>Mg(2+)</name>
        <dbReference type="ChEBI" id="CHEBI:18420"/>
        <label>1</label>
    </ligand>
</feature>
<evidence type="ECO:0000256" key="10">
    <source>
        <dbReference type="ARBA" id="ARBA00023172"/>
    </source>
</evidence>
<dbReference type="CDD" id="cd16962">
    <property type="entry name" value="RuvC"/>
    <property type="match status" value="1"/>
</dbReference>
<evidence type="ECO:0000256" key="11">
    <source>
        <dbReference type="ARBA" id="ARBA00023204"/>
    </source>
</evidence>
<keyword evidence="7 13" id="KW-0378">Hydrolase</keyword>
<dbReference type="PANTHER" id="PTHR30194:SF3">
    <property type="entry name" value="CROSSOVER JUNCTION ENDODEOXYRIBONUCLEASE RUVC"/>
    <property type="match status" value="1"/>
</dbReference>
<dbReference type="GO" id="GO:0006281">
    <property type="term" value="P:DNA repair"/>
    <property type="evidence" value="ECO:0007669"/>
    <property type="project" value="UniProtKB-UniRule"/>
</dbReference>
<comment type="subcellular location">
    <subcellularLocation>
        <location evidence="13">Cytoplasm</location>
    </subcellularLocation>
</comment>
<evidence type="ECO:0000256" key="13">
    <source>
        <dbReference type="HAMAP-Rule" id="MF_00034"/>
    </source>
</evidence>
<dbReference type="Pfam" id="PF02075">
    <property type="entry name" value="RuvC"/>
    <property type="match status" value="1"/>
</dbReference>
<keyword evidence="8 13" id="KW-0460">Magnesium</keyword>
<comment type="caution">
    <text evidence="15">The sequence shown here is derived from an EMBL/GenBank/DDBJ whole genome shotgun (WGS) entry which is preliminary data.</text>
</comment>
<keyword evidence="4 13" id="KW-0479">Metal-binding</keyword>
<dbReference type="EMBL" id="MGEQ01000001">
    <property type="protein sequence ID" value="OGL88240.1"/>
    <property type="molecule type" value="Genomic_DNA"/>
</dbReference>
<dbReference type="InterPro" id="IPR036397">
    <property type="entry name" value="RNaseH_sf"/>
</dbReference>
<comment type="function">
    <text evidence="13">The RuvA-RuvB-RuvC complex processes Holliday junction (HJ) DNA during genetic recombination and DNA repair. Endonuclease that resolves HJ intermediates. Cleaves cruciform DNA by making single-stranded nicks across the HJ at symmetrical positions within the homologous arms, yielding a 5'-phosphate and a 3'-hydroxyl group; requires a central core of homology in the junction. The consensus cleavage sequence is 5'-(A/T)TT(C/G)-3'. Cleavage occurs on the 3'-side of the TT dinucleotide at the point of strand exchange. HJ branch migration catalyzed by RuvA-RuvB allows RuvC to scan DNA until it finds its consensus sequence, where it cleaves and resolves the cruciform DNA.</text>
</comment>
<feature type="active site" evidence="13">
    <location>
        <position position="69"/>
    </location>
</feature>
<accession>A0A1F7VCG5</accession>
<dbReference type="InterPro" id="IPR012337">
    <property type="entry name" value="RNaseH-like_sf"/>
</dbReference>
<evidence type="ECO:0000256" key="4">
    <source>
        <dbReference type="ARBA" id="ARBA00022723"/>
    </source>
</evidence>
<dbReference type="Proteomes" id="UP000176593">
    <property type="component" value="Unassembled WGS sequence"/>
</dbReference>
<dbReference type="GO" id="GO:0000287">
    <property type="term" value="F:magnesium ion binding"/>
    <property type="evidence" value="ECO:0007669"/>
    <property type="project" value="UniProtKB-UniRule"/>
</dbReference>
<comment type="similarity">
    <text evidence="1 13">Belongs to the RuvC family.</text>
</comment>
<dbReference type="GO" id="GO:0005737">
    <property type="term" value="C:cytoplasm"/>
    <property type="evidence" value="ECO:0007669"/>
    <property type="project" value="UniProtKB-SubCell"/>
</dbReference>
<evidence type="ECO:0000256" key="8">
    <source>
        <dbReference type="ARBA" id="ARBA00022842"/>
    </source>
</evidence>
<dbReference type="InterPro" id="IPR002176">
    <property type="entry name" value="X-over_junc_endoDNase_RuvC"/>
</dbReference>
<evidence type="ECO:0000256" key="12">
    <source>
        <dbReference type="ARBA" id="ARBA00029354"/>
    </source>
</evidence>
<proteinExistence type="inferred from homology"/>
<evidence type="ECO:0000256" key="7">
    <source>
        <dbReference type="ARBA" id="ARBA00022801"/>
    </source>
</evidence>